<dbReference type="PANTHER" id="PTHR33184:SF54">
    <property type="entry name" value="EXPANSIN-LIKE EG45 DOMAIN-CONTAINING PROTEIN"/>
    <property type="match status" value="1"/>
</dbReference>
<proteinExistence type="predicted"/>
<dbReference type="InterPro" id="IPR040361">
    <property type="entry name" value="TPD1"/>
</dbReference>
<dbReference type="Gramene" id="TVU25358">
    <property type="protein sequence ID" value="TVU25358"/>
    <property type="gene ID" value="EJB05_27850"/>
</dbReference>
<feature type="non-terminal residue" evidence="2">
    <location>
        <position position="1"/>
    </location>
</feature>
<dbReference type="Proteomes" id="UP000324897">
    <property type="component" value="Chromosome 2"/>
</dbReference>
<accession>A0A5J9UPR7</accession>
<dbReference type="Pfam" id="PF24068">
    <property type="entry name" value="TPD1_C"/>
    <property type="match status" value="1"/>
</dbReference>
<dbReference type="OrthoDB" id="600752at2759"/>
<dbReference type="GO" id="GO:0001709">
    <property type="term" value="P:cell fate determination"/>
    <property type="evidence" value="ECO:0007669"/>
    <property type="project" value="TreeGrafter"/>
</dbReference>
<sequence>MGAADAQRGCRPSDISIRVHQHVLPDFPGGVPEYTATFRTECPCPMESVHVTCDGLDGGAVPPDPSLVEVDDEGLCVLKQPVVPGKPYRFKYAVATPVNFRVISGYAACGK</sequence>
<comment type="caution">
    <text evidence="2">The sequence shown here is derived from an EMBL/GenBank/DDBJ whole genome shotgun (WGS) entry which is preliminary data.</text>
</comment>
<dbReference type="AlphaFoldDB" id="A0A5J9UPR7"/>
<evidence type="ECO:0000313" key="2">
    <source>
        <dbReference type="EMBL" id="TVU25358.1"/>
    </source>
</evidence>
<keyword evidence="1" id="KW-0732">Signal</keyword>
<evidence type="ECO:0000313" key="3">
    <source>
        <dbReference type="Proteomes" id="UP000324897"/>
    </source>
</evidence>
<organism evidence="2 3">
    <name type="scientific">Eragrostis curvula</name>
    <name type="common">weeping love grass</name>
    <dbReference type="NCBI Taxonomy" id="38414"/>
    <lineage>
        <taxon>Eukaryota</taxon>
        <taxon>Viridiplantae</taxon>
        <taxon>Streptophyta</taxon>
        <taxon>Embryophyta</taxon>
        <taxon>Tracheophyta</taxon>
        <taxon>Spermatophyta</taxon>
        <taxon>Magnoliopsida</taxon>
        <taxon>Liliopsida</taxon>
        <taxon>Poales</taxon>
        <taxon>Poaceae</taxon>
        <taxon>PACMAD clade</taxon>
        <taxon>Chloridoideae</taxon>
        <taxon>Eragrostideae</taxon>
        <taxon>Eragrostidinae</taxon>
        <taxon>Eragrostis</taxon>
    </lineage>
</organism>
<evidence type="ECO:0000256" key="1">
    <source>
        <dbReference type="ARBA" id="ARBA00022729"/>
    </source>
</evidence>
<keyword evidence="3" id="KW-1185">Reference proteome</keyword>
<protein>
    <submittedName>
        <fullName evidence="2">Uncharacterized protein</fullName>
    </submittedName>
</protein>
<gene>
    <name evidence="2" type="ORF">EJB05_27850</name>
</gene>
<dbReference type="EMBL" id="RWGY01000013">
    <property type="protein sequence ID" value="TVU25358.1"/>
    <property type="molecule type" value="Genomic_DNA"/>
</dbReference>
<name>A0A5J9UPR7_9POAL</name>
<reference evidence="2 3" key="1">
    <citation type="journal article" date="2019" name="Sci. Rep.">
        <title>A high-quality genome of Eragrostis curvula grass provides insights into Poaceae evolution and supports new strategies to enhance forage quality.</title>
        <authorList>
            <person name="Carballo J."/>
            <person name="Santos B.A.C.M."/>
            <person name="Zappacosta D."/>
            <person name="Garbus I."/>
            <person name="Selva J.P."/>
            <person name="Gallo C.A."/>
            <person name="Diaz A."/>
            <person name="Albertini E."/>
            <person name="Caccamo M."/>
            <person name="Echenique V."/>
        </authorList>
    </citation>
    <scope>NUCLEOTIDE SEQUENCE [LARGE SCALE GENOMIC DNA]</scope>
    <source>
        <strain evidence="3">cv. Victoria</strain>
        <tissue evidence="2">Leaf</tissue>
    </source>
</reference>
<dbReference type="PANTHER" id="PTHR33184">
    <property type="entry name" value="PROTEIN TAPETUM DETERMINANT 1-LIKE-RELATED"/>
    <property type="match status" value="1"/>
</dbReference>